<protein>
    <submittedName>
        <fullName evidence="1">Uncharacterized protein</fullName>
    </submittedName>
</protein>
<sequence length="82" mass="9212">MNLALPNEVLRYLNVGLLCVQDQAKDRPTMSEVVSMLTNETMVLPAPKQPAFFINNIISEVPENKFEIFSANNVTISKMEGR</sequence>
<evidence type="ECO:0000313" key="1">
    <source>
        <dbReference type="EMBL" id="KAJ0076317.1"/>
    </source>
</evidence>
<accession>A0ACC0ZUA0</accession>
<dbReference type="Proteomes" id="UP001164250">
    <property type="component" value="Chromosome 15"/>
</dbReference>
<dbReference type="EMBL" id="CM047910">
    <property type="protein sequence ID" value="KAJ0076317.1"/>
    <property type="molecule type" value="Genomic_DNA"/>
</dbReference>
<gene>
    <name evidence="1" type="ORF">Patl1_34179</name>
</gene>
<organism evidence="1 2">
    <name type="scientific">Pistacia atlantica</name>
    <dbReference type="NCBI Taxonomy" id="434234"/>
    <lineage>
        <taxon>Eukaryota</taxon>
        <taxon>Viridiplantae</taxon>
        <taxon>Streptophyta</taxon>
        <taxon>Embryophyta</taxon>
        <taxon>Tracheophyta</taxon>
        <taxon>Spermatophyta</taxon>
        <taxon>Magnoliopsida</taxon>
        <taxon>eudicotyledons</taxon>
        <taxon>Gunneridae</taxon>
        <taxon>Pentapetalae</taxon>
        <taxon>rosids</taxon>
        <taxon>malvids</taxon>
        <taxon>Sapindales</taxon>
        <taxon>Anacardiaceae</taxon>
        <taxon>Pistacia</taxon>
    </lineage>
</organism>
<proteinExistence type="predicted"/>
<evidence type="ECO:0000313" key="2">
    <source>
        <dbReference type="Proteomes" id="UP001164250"/>
    </source>
</evidence>
<name>A0ACC0ZUA0_9ROSI</name>
<reference evidence="2" key="1">
    <citation type="journal article" date="2023" name="G3 (Bethesda)">
        <title>Genome assembly and association tests identify interacting loci associated with vigor, precocity, and sex in interspecific pistachio rootstocks.</title>
        <authorList>
            <person name="Palmer W."/>
            <person name="Jacygrad E."/>
            <person name="Sagayaradj S."/>
            <person name="Cavanaugh K."/>
            <person name="Han R."/>
            <person name="Bertier L."/>
            <person name="Beede B."/>
            <person name="Kafkas S."/>
            <person name="Golino D."/>
            <person name="Preece J."/>
            <person name="Michelmore R."/>
        </authorList>
    </citation>
    <scope>NUCLEOTIDE SEQUENCE [LARGE SCALE GENOMIC DNA]</scope>
</reference>
<comment type="caution">
    <text evidence="1">The sequence shown here is derived from an EMBL/GenBank/DDBJ whole genome shotgun (WGS) entry which is preliminary data.</text>
</comment>
<keyword evidence="2" id="KW-1185">Reference proteome</keyword>